<dbReference type="Proteomes" id="UP000050867">
    <property type="component" value="Unassembled WGS sequence"/>
</dbReference>
<keyword evidence="4" id="KW-1185">Reference proteome</keyword>
<gene>
    <name evidence="3" type="ORF">AQ490_05800</name>
</gene>
<dbReference type="EMBL" id="LLZU01000035">
    <property type="protein sequence ID" value="KRV47872.1"/>
    <property type="molecule type" value="Genomic_DNA"/>
</dbReference>
<reference evidence="3 4" key="1">
    <citation type="submission" date="2015-10" db="EMBL/GenBank/DDBJ databases">
        <title>Draft genome sequence of pyrrolomycin-producing Streptomyces vitaminophilus.</title>
        <authorList>
            <person name="Graham D.E."/>
            <person name="Mahan K.M."/>
            <person name="Klingeman D.M."/>
            <person name="Hettich R.L."/>
            <person name="Parry R.J."/>
        </authorList>
    </citation>
    <scope>NUCLEOTIDE SEQUENCE [LARGE SCALE GENOMIC DNA]</scope>
    <source>
        <strain evidence="3 4">ATCC 31673</strain>
    </source>
</reference>
<organism evidence="3 4">
    <name type="scientific">Wenjunlia vitaminophila</name>
    <name type="common">Streptomyces vitaminophilus</name>
    <dbReference type="NCBI Taxonomy" id="76728"/>
    <lineage>
        <taxon>Bacteria</taxon>
        <taxon>Bacillati</taxon>
        <taxon>Actinomycetota</taxon>
        <taxon>Actinomycetes</taxon>
        <taxon>Kitasatosporales</taxon>
        <taxon>Streptomycetaceae</taxon>
        <taxon>Wenjunlia</taxon>
    </lineage>
</organism>
<sequence>MSRFEPIWDSFWTDLHESPGASPWDVDPNYVAHAHLDLFGSVLDPSLPVIDVGCGDGAQTAALARHFDRVIGVDVMADAVPSWDRTAMMFHVSNRTRSAVKRGDDAAPVPGMGGTDARRVR</sequence>
<dbReference type="InterPro" id="IPR029063">
    <property type="entry name" value="SAM-dependent_MTases_sf"/>
</dbReference>
<feature type="domain" description="Methyltransferase type 11" evidence="2">
    <location>
        <begin position="50"/>
        <end position="82"/>
    </location>
</feature>
<evidence type="ECO:0000259" key="2">
    <source>
        <dbReference type="Pfam" id="PF08241"/>
    </source>
</evidence>
<dbReference type="SUPFAM" id="SSF53335">
    <property type="entry name" value="S-adenosyl-L-methionine-dependent methyltransferases"/>
    <property type="match status" value="1"/>
</dbReference>
<dbReference type="STRING" id="76728.AQ490_05800"/>
<evidence type="ECO:0000313" key="3">
    <source>
        <dbReference type="EMBL" id="KRV47872.1"/>
    </source>
</evidence>
<name>A0A0T6LP46_WENVI</name>
<dbReference type="OrthoDB" id="495703at2"/>
<evidence type="ECO:0000313" key="4">
    <source>
        <dbReference type="Proteomes" id="UP000050867"/>
    </source>
</evidence>
<accession>A0A0T6LP46</accession>
<protein>
    <recommendedName>
        <fullName evidence="2">Methyltransferase type 11 domain-containing protein</fullName>
    </recommendedName>
</protein>
<dbReference type="CDD" id="cd02440">
    <property type="entry name" value="AdoMet_MTases"/>
    <property type="match status" value="1"/>
</dbReference>
<dbReference type="RefSeq" id="WP_018383001.1">
    <property type="nucleotide sequence ID" value="NZ_LLZU01000035.1"/>
</dbReference>
<proteinExistence type="predicted"/>
<dbReference type="InterPro" id="IPR013216">
    <property type="entry name" value="Methyltransf_11"/>
</dbReference>
<dbReference type="AlphaFoldDB" id="A0A0T6LP46"/>
<feature type="region of interest" description="Disordered" evidence="1">
    <location>
        <begin position="100"/>
        <end position="121"/>
    </location>
</feature>
<dbReference type="Gene3D" id="3.40.50.150">
    <property type="entry name" value="Vaccinia Virus protein VP39"/>
    <property type="match status" value="1"/>
</dbReference>
<comment type="caution">
    <text evidence="3">The sequence shown here is derived from an EMBL/GenBank/DDBJ whole genome shotgun (WGS) entry which is preliminary data.</text>
</comment>
<dbReference type="Pfam" id="PF08241">
    <property type="entry name" value="Methyltransf_11"/>
    <property type="match status" value="1"/>
</dbReference>
<dbReference type="GO" id="GO:0008757">
    <property type="term" value="F:S-adenosylmethionine-dependent methyltransferase activity"/>
    <property type="evidence" value="ECO:0007669"/>
    <property type="project" value="InterPro"/>
</dbReference>
<evidence type="ECO:0000256" key="1">
    <source>
        <dbReference type="SAM" id="MobiDB-lite"/>
    </source>
</evidence>